<dbReference type="AlphaFoldDB" id="A0A1I1VFS3"/>
<evidence type="ECO:0000313" key="6">
    <source>
        <dbReference type="EMBL" id="SFD81719.1"/>
    </source>
</evidence>
<sequence length="144" mass="15489">MTDAAPQRGACLCGASTFTARPAPEADVCHCSYCRKWSGGMFIGTPCGDSLSFDDGAPIRTYQSSDWGHRIFCGECGSALAWQSSDGKMTVVSIQAFEHPEDFPLTMEIFIDSKPTNYALANETKTLTGAQVFELFAAQPEADA</sequence>
<evidence type="ECO:0000256" key="1">
    <source>
        <dbReference type="ARBA" id="ARBA00005495"/>
    </source>
</evidence>
<dbReference type="InterPro" id="IPR011057">
    <property type="entry name" value="Mss4-like_sf"/>
</dbReference>
<comment type="similarity">
    <text evidence="1">Belongs to the Gfa family.</text>
</comment>
<dbReference type="OrthoDB" id="9807246at2"/>
<dbReference type="Pfam" id="PF04828">
    <property type="entry name" value="GFA"/>
    <property type="match status" value="1"/>
</dbReference>
<dbReference type="RefSeq" id="WP_149755078.1">
    <property type="nucleotide sequence ID" value="NZ_FOMS01000003.1"/>
</dbReference>
<organism evidence="6 7">
    <name type="scientific">Roseivivax sediminis</name>
    <dbReference type="NCBI Taxonomy" id="936889"/>
    <lineage>
        <taxon>Bacteria</taxon>
        <taxon>Pseudomonadati</taxon>
        <taxon>Pseudomonadota</taxon>
        <taxon>Alphaproteobacteria</taxon>
        <taxon>Rhodobacterales</taxon>
        <taxon>Roseobacteraceae</taxon>
        <taxon>Roseivivax</taxon>
    </lineage>
</organism>
<dbReference type="GO" id="GO:0046872">
    <property type="term" value="F:metal ion binding"/>
    <property type="evidence" value="ECO:0007669"/>
    <property type="project" value="UniProtKB-KW"/>
</dbReference>
<dbReference type="EMBL" id="FOMS01000003">
    <property type="protein sequence ID" value="SFD81719.1"/>
    <property type="molecule type" value="Genomic_DNA"/>
</dbReference>
<dbReference type="Gene3D" id="3.90.1590.10">
    <property type="entry name" value="glutathione-dependent formaldehyde- activating enzyme (gfa)"/>
    <property type="match status" value="1"/>
</dbReference>
<protein>
    <submittedName>
        <fullName evidence="6">Uncharacterized conserved protein</fullName>
    </submittedName>
</protein>
<evidence type="ECO:0000313" key="7">
    <source>
        <dbReference type="Proteomes" id="UP000325289"/>
    </source>
</evidence>
<accession>A0A1I1VFS3</accession>
<keyword evidence="3" id="KW-0862">Zinc</keyword>
<dbReference type="SUPFAM" id="SSF51316">
    <property type="entry name" value="Mss4-like"/>
    <property type="match status" value="1"/>
</dbReference>
<evidence type="ECO:0000256" key="3">
    <source>
        <dbReference type="ARBA" id="ARBA00022833"/>
    </source>
</evidence>
<dbReference type="PROSITE" id="PS51891">
    <property type="entry name" value="CENP_V_GFA"/>
    <property type="match status" value="1"/>
</dbReference>
<reference evidence="6 7" key="1">
    <citation type="submission" date="2016-10" db="EMBL/GenBank/DDBJ databases">
        <authorList>
            <person name="Varghese N."/>
            <person name="Submissions S."/>
        </authorList>
    </citation>
    <scope>NUCLEOTIDE SEQUENCE [LARGE SCALE GENOMIC DNA]</scope>
    <source>
        <strain evidence="7">YIM D21,KCTC 23444,ACCC 10710</strain>
    </source>
</reference>
<gene>
    <name evidence="6" type="ORF">SAMN04515678_103171</name>
</gene>
<keyword evidence="7" id="KW-1185">Reference proteome</keyword>
<dbReference type="Proteomes" id="UP000325289">
    <property type="component" value="Unassembled WGS sequence"/>
</dbReference>
<evidence type="ECO:0000259" key="5">
    <source>
        <dbReference type="PROSITE" id="PS51891"/>
    </source>
</evidence>
<dbReference type="PANTHER" id="PTHR33337:SF40">
    <property type="entry name" value="CENP-V_GFA DOMAIN-CONTAINING PROTEIN-RELATED"/>
    <property type="match status" value="1"/>
</dbReference>
<evidence type="ECO:0000256" key="4">
    <source>
        <dbReference type="ARBA" id="ARBA00023239"/>
    </source>
</evidence>
<evidence type="ECO:0000256" key="2">
    <source>
        <dbReference type="ARBA" id="ARBA00022723"/>
    </source>
</evidence>
<dbReference type="InterPro" id="IPR006913">
    <property type="entry name" value="CENP-V/GFA"/>
</dbReference>
<proteinExistence type="inferred from homology"/>
<keyword evidence="4" id="KW-0456">Lyase</keyword>
<dbReference type="GO" id="GO:0016846">
    <property type="term" value="F:carbon-sulfur lyase activity"/>
    <property type="evidence" value="ECO:0007669"/>
    <property type="project" value="InterPro"/>
</dbReference>
<dbReference type="PANTHER" id="PTHR33337">
    <property type="entry name" value="GFA DOMAIN-CONTAINING PROTEIN"/>
    <property type="match status" value="1"/>
</dbReference>
<name>A0A1I1VFS3_9RHOB</name>
<keyword evidence="2" id="KW-0479">Metal-binding</keyword>
<feature type="domain" description="CENP-V/GFA" evidence="5">
    <location>
        <begin position="7"/>
        <end position="134"/>
    </location>
</feature>